<comment type="similarity">
    <text evidence="3">Belongs to the peptidase M50B family.</text>
</comment>
<feature type="transmembrane region" description="Helical" evidence="12">
    <location>
        <begin position="363"/>
        <end position="381"/>
    </location>
</feature>
<keyword evidence="6" id="KW-0645">Protease</keyword>
<dbReference type="GO" id="GO:0008233">
    <property type="term" value="F:peptidase activity"/>
    <property type="evidence" value="ECO:0007669"/>
    <property type="project" value="UniProtKB-KW"/>
</dbReference>
<evidence type="ECO:0000259" key="13">
    <source>
        <dbReference type="Pfam" id="PF02163"/>
    </source>
</evidence>
<feature type="transmembrane region" description="Helical" evidence="12">
    <location>
        <begin position="401"/>
        <end position="419"/>
    </location>
</feature>
<comment type="subcellular location">
    <subcellularLocation>
        <location evidence="1">Membrane</location>
        <topology evidence="1">Multi-pass membrane protein</topology>
    </subcellularLocation>
    <subcellularLocation>
        <location evidence="2">Plastid</location>
        <location evidence="2">Chloroplast</location>
    </subcellularLocation>
</comment>
<dbReference type="CDD" id="cd06160">
    <property type="entry name" value="S2P-M50_like_2"/>
    <property type="match status" value="1"/>
</dbReference>
<dbReference type="InterPro" id="IPR044838">
    <property type="entry name" value="EGY1-like"/>
</dbReference>
<feature type="transmembrane region" description="Helical" evidence="12">
    <location>
        <begin position="470"/>
        <end position="492"/>
    </location>
</feature>
<evidence type="ECO:0000256" key="1">
    <source>
        <dbReference type="ARBA" id="ARBA00004141"/>
    </source>
</evidence>
<feature type="transmembrane region" description="Helical" evidence="12">
    <location>
        <begin position="630"/>
        <end position="652"/>
    </location>
</feature>
<keyword evidence="9" id="KW-0809">Transit peptide</keyword>
<dbReference type="InterPro" id="IPR008915">
    <property type="entry name" value="Peptidase_M50"/>
</dbReference>
<gene>
    <name evidence="14" type="ORF">LDAN0321_LOCUS19680</name>
</gene>
<name>A0A7S2LN42_9STRA</name>
<dbReference type="Pfam" id="PF02163">
    <property type="entry name" value="Peptidase_M50"/>
    <property type="match status" value="1"/>
</dbReference>
<evidence type="ECO:0000256" key="5">
    <source>
        <dbReference type="ARBA" id="ARBA00022640"/>
    </source>
</evidence>
<feature type="transmembrane region" description="Helical" evidence="12">
    <location>
        <begin position="504"/>
        <end position="524"/>
    </location>
</feature>
<proteinExistence type="inferred from homology"/>
<keyword evidence="10 12" id="KW-1133">Transmembrane helix</keyword>
<evidence type="ECO:0000256" key="12">
    <source>
        <dbReference type="SAM" id="Phobius"/>
    </source>
</evidence>
<organism evidence="14">
    <name type="scientific">Leptocylindrus danicus</name>
    <dbReference type="NCBI Taxonomy" id="163516"/>
    <lineage>
        <taxon>Eukaryota</taxon>
        <taxon>Sar</taxon>
        <taxon>Stramenopiles</taxon>
        <taxon>Ochrophyta</taxon>
        <taxon>Bacillariophyta</taxon>
        <taxon>Coscinodiscophyceae</taxon>
        <taxon>Chaetocerotophycidae</taxon>
        <taxon>Leptocylindrales</taxon>
        <taxon>Leptocylindraceae</taxon>
        <taxon>Leptocylindrus</taxon>
    </lineage>
</organism>
<evidence type="ECO:0000256" key="6">
    <source>
        <dbReference type="ARBA" id="ARBA00022670"/>
    </source>
</evidence>
<evidence type="ECO:0000256" key="2">
    <source>
        <dbReference type="ARBA" id="ARBA00004229"/>
    </source>
</evidence>
<evidence type="ECO:0000256" key="7">
    <source>
        <dbReference type="ARBA" id="ARBA00022692"/>
    </source>
</evidence>
<dbReference type="GO" id="GO:0006508">
    <property type="term" value="P:proteolysis"/>
    <property type="evidence" value="ECO:0007669"/>
    <property type="project" value="UniProtKB-KW"/>
</dbReference>
<evidence type="ECO:0000256" key="9">
    <source>
        <dbReference type="ARBA" id="ARBA00022946"/>
    </source>
</evidence>
<evidence type="ECO:0000313" key="14">
    <source>
        <dbReference type="EMBL" id="CAD9610154.1"/>
    </source>
</evidence>
<dbReference type="GO" id="GO:0016020">
    <property type="term" value="C:membrane"/>
    <property type="evidence" value="ECO:0007669"/>
    <property type="project" value="UniProtKB-SubCell"/>
</dbReference>
<keyword evidence="5" id="KW-0934">Plastid</keyword>
<dbReference type="GO" id="GO:0009507">
    <property type="term" value="C:chloroplast"/>
    <property type="evidence" value="ECO:0007669"/>
    <property type="project" value="UniProtKB-SubCell"/>
</dbReference>
<evidence type="ECO:0000256" key="8">
    <source>
        <dbReference type="ARBA" id="ARBA00022801"/>
    </source>
</evidence>
<reference evidence="14" key="1">
    <citation type="submission" date="2021-01" db="EMBL/GenBank/DDBJ databases">
        <authorList>
            <person name="Corre E."/>
            <person name="Pelletier E."/>
            <person name="Niang G."/>
            <person name="Scheremetjew M."/>
            <person name="Finn R."/>
            <person name="Kale V."/>
            <person name="Holt S."/>
            <person name="Cochrane G."/>
            <person name="Meng A."/>
            <person name="Brown T."/>
            <person name="Cohen L."/>
        </authorList>
    </citation>
    <scope>NUCLEOTIDE SEQUENCE</scope>
    <source>
        <strain evidence="14">B650</strain>
    </source>
</reference>
<dbReference type="EMBL" id="HBGY01031547">
    <property type="protein sequence ID" value="CAD9610154.1"/>
    <property type="molecule type" value="Transcribed_RNA"/>
</dbReference>
<keyword evidence="11 12" id="KW-0472">Membrane</keyword>
<feature type="transmembrane region" description="Helical" evidence="12">
    <location>
        <begin position="431"/>
        <end position="450"/>
    </location>
</feature>
<accession>A0A7S2LN42</accession>
<sequence>MKEEIVESDKQAVYDKLKRGDQLPSTNLLLLVAERIFERREECLKKLRDLEMIRDEKISPEASTFTIGNAFNQQEEKLKKADDETAKYGVEIVQYMTMWDYIVRAIEKMGVEDEEEFGMSLDSSLYQLDESSDVKAYVSQQKGADFTSMAKELRAKERELMMESMANSARRVVAGINEKAEKEKDPPVDSFVEQTLGLPGKIDDNRKDFNVTSSALYDFIALPKWVPGSLGGLVVTSGKKIEQSDLKLLKEEVLDGSRFYVSSKDSTKLVAIYRGFVQPSRKSVSRNSESYEEAGLSGEVFSEIVERLNHAPDNLSDRVQLFLYDDPEYSPKVDYGGPQKVIIATSKSVQPEQGEFRGTGGTALAAVSTIFSCVGVLSYSLLSFALNENLYDPSTGDLKSVFVQGTIVMSGGIIALQLLHELSHWITSKRLGIKIGLPVPIPSLQIGLLGTITPLRSFPNSRTELFDFAFAGPATTFLISVIAYMCGLSLTVNASVDSIPFFPVWPAAIFKSSFLTGCMASLLASKIMLLPAATPVPIHPLCTIAEVGLVSSALNLLPIGRTDGGRVSTSVFGDKSAQALSLATFFFMAVVCLTKRSVLLIFWGLFTLLFQRTPEVPTRDNVTEVHDGRFTFYCVMLVLSILTLVPFPGGLAM</sequence>
<feature type="domain" description="Peptidase M50" evidence="13">
    <location>
        <begin position="412"/>
        <end position="581"/>
    </location>
</feature>
<keyword evidence="7 12" id="KW-0812">Transmembrane</keyword>
<keyword evidence="8" id="KW-0378">Hydrolase</keyword>
<dbReference type="PANTHER" id="PTHR31412:SF0">
    <property type="entry name" value="ZINC METALLOPROTEASE EGY1, CHLOROPLASTIC-RELATED"/>
    <property type="match status" value="1"/>
</dbReference>
<evidence type="ECO:0000256" key="11">
    <source>
        <dbReference type="ARBA" id="ARBA00023136"/>
    </source>
</evidence>
<evidence type="ECO:0000256" key="4">
    <source>
        <dbReference type="ARBA" id="ARBA00022528"/>
    </source>
</evidence>
<evidence type="ECO:0000256" key="3">
    <source>
        <dbReference type="ARBA" id="ARBA00007931"/>
    </source>
</evidence>
<keyword evidence="4" id="KW-0150">Chloroplast</keyword>
<dbReference type="AlphaFoldDB" id="A0A7S2LN42"/>
<protein>
    <recommendedName>
        <fullName evidence="13">Peptidase M50 domain-containing protein</fullName>
    </recommendedName>
</protein>
<feature type="transmembrane region" description="Helical" evidence="12">
    <location>
        <begin position="579"/>
        <end position="610"/>
    </location>
</feature>
<dbReference type="PANTHER" id="PTHR31412">
    <property type="entry name" value="ZINC METALLOPROTEASE EGY1"/>
    <property type="match status" value="1"/>
</dbReference>
<evidence type="ECO:0000256" key="10">
    <source>
        <dbReference type="ARBA" id="ARBA00022989"/>
    </source>
</evidence>